<feature type="region of interest" description="Disordered" evidence="8">
    <location>
        <begin position="237"/>
        <end position="266"/>
    </location>
</feature>
<feature type="domain" description="DDE Tnp4" evidence="9">
    <location>
        <begin position="122"/>
        <end position="249"/>
    </location>
</feature>
<evidence type="ECO:0000256" key="7">
    <source>
        <dbReference type="ARBA" id="ARBA00023242"/>
    </source>
</evidence>
<evidence type="ECO:0000259" key="9">
    <source>
        <dbReference type="Pfam" id="PF13359"/>
    </source>
</evidence>
<evidence type="ECO:0000313" key="10">
    <source>
        <dbReference type="EMBL" id="CAG7666789.1"/>
    </source>
</evidence>
<dbReference type="Pfam" id="PF13359">
    <property type="entry name" value="DDE_Tnp_4"/>
    <property type="match status" value="1"/>
</dbReference>
<evidence type="ECO:0000313" key="11">
    <source>
        <dbReference type="Proteomes" id="UP000708208"/>
    </source>
</evidence>
<reference evidence="10" key="1">
    <citation type="submission" date="2021-06" db="EMBL/GenBank/DDBJ databases">
        <authorList>
            <person name="Hodson N. C."/>
            <person name="Mongue J. A."/>
            <person name="Jaron S. K."/>
        </authorList>
    </citation>
    <scope>NUCLEOTIDE SEQUENCE</scope>
</reference>
<gene>
    <name evidence="10" type="ORF">AFUS01_LOCUS1687</name>
</gene>
<evidence type="ECO:0000256" key="6">
    <source>
        <dbReference type="ARBA" id="ARBA00022801"/>
    </source>
</evidence>
<keyword evidence="4" id="KW-0540">Nuclease</keyword>
<dbReference type="EMBL" id="CAJVCH010009372">
    <property type="protein sequence ID" value="CAG7666789.1"/>
    <property type="molecule type" value="Genomic_DNA"/>
</dbReference>
<keyword evidence="11" id="KW-1185">Reference proteome</keyword>
<dbReference type="InterPro" id="IPR027806">
    <property type="entry name" value="HARBI1_dom"/>
</dbReference>
<comment type="similarity">
    <text evidence="3">Belongs to the HARBI1 family.</text>
</comment>
<evidence type="ECO:0000256" key="3">
    <source>
        <dbReference type="ARBA" id="ARBA00006958"/>
    </source>
</evidence>
<dbReference type="AlphaFoldDB" id="A0A8J2J410"/>
<dbReference type="InterPro" id="IPR045249">
    <property type="entry name" value="HARBI1-like"/>
</dbReference>
<dbReference type="PANTHER" id="PTHR22930:SF269">
    <property type="entry name" value="NUCLEASE HARBI1-LIKE PROTEIN"/>
    <property type="match status" value="1"/>
</dbReference>
<evidence type="ECO:0000256" key="8">
    <source>
        <dbReference type="SAM" id="MobiDB-lite"/>
    </source>
</evidence>
<comment type="subcellular location">
    <subcellularLocation>
        <location evidence="2">Nucleus</location>
    </subcellularLocation>
</comment>
<name>A0A8J2J410_9HEXA</name>
<organism evidence="10 11">
    <name type="scientific">Allacma fusca</name>
    <dbReference type="NCBI Taxonomy" id="39272"/>
    <lineage>
        <taxon>Eukaryota</taxon>
        <taxon>Metazoa</taxon>
        <taxon>Ecdysozoa</taxon>
        <taxon>Arthropoda</taxon>
        <taxon>Hexapoda</taxon>
        <taxon>Collembola</taxon>
        <taxon>Symphypleona</taxon>
        <taxon>Sminthuridae</taxon>
        <taxon>Allacma</taxon>
    </lineage>
</organism>
<keyword evidence="5" id="KW-0479">Metal-binding</keyword>
<dbReference type="GO" id="GO:0005634">
    <property type="term" value="C:nucleus"/>
    <property type="evidence" value="ECO:0007669"/>
    <property type="project" value="UniProtKB-SubCell"/>
</dbReference>
<comment type="cofactor">
    <cofactor evidence="1">
        <name>a divalent metal cation</name>
        <dbReference type="ChEBI" id="CHEBI:60240"/>
    </cofactor>
</comment>
<feature type="compositionally biased region" description="Basic and acidic residues" evidence="8">
    <location>
        <begin position="237"/>
        <end position="250"/>
    </location>
</feature>
<keyword evidence="6" id="KW-0378">Hydrolase</keyword>
<dbReference type="GO" id="GO:0004518">
    <property type="term" value="F:nuclease activity"/>
    <property type="evidence" value="ECO:0007669"/>
    <property type="project" value="UniProtKB-KW"/>
</dbReference>
<dbReference type="GO" id="GO:0046872">
    <property type="term" value="F:metal ion binding"/>
    <property type="evidence" value="ECO:0007669"/>
    <property type="project" value="UniProtKB-KW"/>
</dbReference>
<dbReference type="PANTHER" id="PTHR22930">
    <property type="match status" value="1"/>
</dbReference>
<protein>
    <recommendedName>
        <fullName evidence="9">DDE Tnp4 domain-containing protein</fullName>
    </recommendedName>
</protein>
<sequence>MIRDDPQYFFETFRMTPESFQELLAIVGPSLKKQNCVREAISPSERLLMTLAYLVSGDQQKSIAKNYRVGKATVCFIVRETCKSIFDTLKPLFLIPPARGDFRRIAAEFENIWQFPNCIGAIDGKHFEIPAPPNSGSLYHNYKKYFSIILLAVCDANYNFILINNGACGSESDGGIFRRSEFGKRIFNGTLPLPPARKLGDTENSCPHVFVGDEAFPLLQNMMRPFPGDNLTIEKRTEQSKAHNREHVRDFSSSVATTARHHSHAS</sequence>
<evidence type="ECO:0000256" key="5">
    <source>
        <dbReference type="ARBA" id="ARBA00022723"/>
    </source>
</evidence>
<dbReference type="Proteomes" id="UP000708208">
    <property type="component" value="Unassembled WGS sequence"/>
</dbReference>
<evidence type="ECO:0000256" key="4">
    <source>
        <dbReference type="ARBA" id="ARBA00022722"/>
    </source>
</evidence>
<dbReference type="OrthoDB" id="7692402at2759"/>
<proteinExistence type="inferred from homology"/>
<dbReference type="GO" id="GO:0016787">
    <property type="term" value="F:hydrolase activity"/>
    <property type="evidence" value="ECO:0007669"/>
    <property type="project" value="UniProtKB-KW"/>
</dbReference>
<comment type="caution">
    <text evidence="10">The sequence shown here is derived from an EMBL/GenBank/DDBJ whole genome shotgun (WGS) entry which is preliminary data.</text>
</comment>
<evidence type="ECO:0000256" key="1">
    <source>
        <dbReference type="ARBA" id="ARBA00001968"/>
    </source>
</evidence>
<keyword evidence="7" id="KW-0539">Nucleus</keyword>
<evidence type="ECO:0000256" key="2">
    <source>
        <dbReference type="ARBA" id="ARBA00004123"/>
    </source>
</evidence>
<accession>A0A8J2J410</accession>